<dbReference type="PROSITE" id="PS51915">
    <property type="entry name" value="ZAD"/>
    <property type="match status" value="1"/>
</dbReference>
<keyword evidence="1" id="KW-0479">Metal-binding</keyword>
<comment type="caution">
    <text evidence="4">The sequence shown here is derived from an EMBL/GenBank/DDBJ whole genome shotgun (WGS) entry which is preliminary data.</text>
</comment>
<keyword evidence="1" id="KW-0862">Zinc</keyword>
<evidence type="ECO:0000259" key="3">
    <source>
        <dbReference type="PROSITE" id="PS51915"/>
    </source>
</evidence>
<dbReference type="SMART" id="SM00868">
    <property type="entry name" value="zf-AD"/>
    <property type="match status" value="1"/>
</dbReference>
<feature type="binding site" evidence="1">
    <location>
        <position position="81"/>
    </location>
    <ligand>
        <name>Zn(2+)</name>
        <dbReference type="ChEBI" id="CHEBI:29105"/>
    </ligand>
</feature>
<feature type="binding site" evidence="1">
    <location>
        <position position="35"/>
    </location>
    <ligand>
        <name>Zn(2+)</name>
        <dbReference type="ChEBI" id="CHEBI:29105"/>
    </ligand>
</feature>
<feature type="compositionally biased region" description="Basic and acidic residues" evidence="2">
    <location>
        <begin position="301"/>
        <end position="328"/>
    </location>
</feature>
<feature type="compositionally biased region" description="Polar residues" evidence="2">
    <location>
        <begin position="268"/>
        <end position="279"/>
    </location>
</feature>
<dbReference type="GO" id="GO:0008270">
    <property type="term" value="F:zinc ion binding"/>
    <property type="evidence" value="ECO:0007669"/>
    <property type="project" value="UniProtKB-UniRule"/>
</dbReference>
<dbReference type="GO" id="GO:0005634">
    <property type="term" value="C:nucleus"/>
    <property type="evidence" value="ECO:0007669"/>
    <property type="project" value="InterPro"/>
</dbReference>
<gene>
    <name evidence="4" type="ORF">J437_LFUL016406</name>
</gene>
<dbReference type="SUPFAM" id="SSF57716">
    <property type="entry name" value="Glucocorticoid receptor-like (DNA-binding domain)"/>
    <property type="match status" value="1"/>
</dbReference>
<evidence type="ECO:0000256" key="1">
    <source>
        <dbReference type="PROSITE-ProRule" id="PRU01263"/>
    </source>
</evidence>
<name>A0A8K0P5B6_LADFU</name>
<feature type="binding site" evidence="1">
    <location>
        <position position="78"/>
    </location>
    <ligand>
        <name>Zn(2+)</name>
        <dbReference type="ChEBI" id="CHEBI:29105"/>
    </ligand>
</feature>
<feature type="region of interest" description="Disordered" evidence="2">
    <location>
        <begin position="162"/>
        <end position="194"/>
    </location>
</feature>
<feature type="domain" description="ZAD" evidence="3">
    <location>
        <begin position="30"/>
        <end position="105"/>
    </location>
</feature>
<sequence length="390" mass="43525">MCVEELRGKHCSVSCATIPHELGLNMEIKGSCRLCLAKEGEFYKLFNASNGDCTLADELNRLLDFKIENSGDLPDAICANCYNINSFFKEFRRDCARVKDRLLRLVEATDTRVSVKLEKTDDCEDGLEDGTSRISTTLNSQQSHPSFVENLRSNFRDAIVSGADRATNDVPSQSLETKGKKRRNESSENTIHTQDRVIVQEPLLALVKSEYISEEEEFDARYGQASDSENDSNQFNAYPATLSACNSRNSEILGNSVSKPSNVGASTSLDLNAKGSSDNLYEGSLSPRRKRQRIMVEGNDSGEHTRSSIIQEEIHHRVKEEEIEIFDHPEEDEFDHTEEDSIEKDDYSSDPVESSSSVDPDELEISSSSSLSSDDSEEDTEMLLCLALLL</sequence>
<reference evidence="4" key="1">
    <citation type="submission" date="2013-04" db="EMBL/GenBank/DDBJ databases">
        <authorList>
            <person name="Qu J."/>
            <person name="Murali S.C."/>
            <person name="Bandaranaike D."/>
            <person name="Bellair M."/>
            <person name="Blankenburg K."/>
            <person name="Chao H."/>
            <person name="Dinh H."/>
            <person name="Doddapaneni H."/>
            <person name="Downs B."/>
            <person name="Dugan-Rocha S."/>
            <person name="Elkadiri S."/>
            <person name="Gnanaolivu R.D."/>
            <person name="Hernandez B."/>
            <person name="Javaid M."/>
            <person name="Jayaseelan J.C."/>
            <person name="Lee S."/>
            <person name="Li M."/>
            <person name="Ming W."/>
            <person name="Munidasa M."/>
            <person name="Muniz J."/>
            <person name="Nguyen L."/>
            <person name="Ongeri F."/>
            <person name="Osuji N."/>
            <person name="Pu L.-L."/>
            <person name="Puazo M."/>
            <person name="Qu C."/>
            <person name="Quiroz J."/>
            <person name="Raj R."/>
            <person name="Weissenberger G."/>
            <person name="Xin Y."/>
            <person name="Zou X."/>
            <person name="Han Y."/>
            <person name="Richards S."/>
            <person name="Worley K."/>
            <person name="Muzny D."/>
            <person name="Gibbs R."/>
        </authorList>
    </citation>
    <scope>NUCLEOTIDE SEQUENCE</scope>
    <source>
        <strain evidence="4">Sampled in the wild</strain>
    </source>
</reference>
<feature type="binding site" evidence="1">
    <location>
        <position position="32"/>
    </location>
    <ligand>
        <name>Zn(2+)</name>
        <dbReference type="ChEBI" id="CHEBI:29105"/>
    </ligand>
</feature>
<dbReference type="Pfam" id="PF07776">
    <property type="entry name" value="zf-AD"/>
    <property type="match status" value="1"/>
</dbReference>
<organism evidence="4 5">
    <name type="scientific">Ladona fulva</name>
    <name type="common">Scarce chaser dragonfly</name>
    <name type="synonym">Libellula fulva</name>
    <dbReference type="NCBI Taxonomy" id="123851"/>
    <lineage>
        <taxon>Eukaryota</taxon>
        <taxon>Metazoa</taxon>
        <taxon>Ecdysozoa</taxon>
        <taxon>Arthropoda</taxon>
        <taxon>Hexapoda</taxon>
        <taxon>Insecta</taxon>
        <taxon>Pterygota</taxon>
        <taxon>Palaeoptera</taxon>
        <taxon>Odonata</taxon>
        <taxon>Epiprocta</taxon>
        <taxon>Anisoptera</taxon>
        <taxon>Libelluloidea</taxon>
        <taxon>Libellulidae</taxon>
        <taxon>Ladona</taxon>
    </lineage>
</organism>
<evidence type="ECO:0000313" key="4">
    <source>
        <dbReference type="EMBL" id="KAG8236495.1"/>
    </source>
</evidence>
<evidence type="ECO:0000313" key="5">
    <source>
        <dbReference type="Proteomes" id="UP000792457"/>
    </source>
</evidence>
<feature type="region of interest" description="Disordered" evidence="2">
    <location>
        <begin position="268"/>
        <end position="379"/>
    </location>
</feature>
<protein>
    <recommendedName>
        <fullName evidence="3">ZAD domain-containing protein</fullName>
    </recommendedName>
</protein>
<accession>A0A8K0P5B6</accession>
<keyword evidence="1" id="KW-0863">Zinc-finger</keyword>
<feature type="compositionally biased region" description="Low complexity" evidence="2">
    <location>
        <begin position="349"/>
        <end position="358"/>
    </location>
</feature>
<dbReference type="Gene3D" id="3.40.1800.20">
    <property type="match status" value="1"/>
</dbReference>
<evidence type="ECO:0000256" key="2">
    <source>
        <dbReference type="SAM" id="MobiDB-lite"/>
    </source>
</evidence>
<reference evidence="4" key="2">
    <citation type="submission" date="2017-10" db="EMBL/GenBank/DDBJ databases">
        <title>Ladona fulva Genome sequencing and assembly.</title>
        <authorList>
            <person name="Murali S."/>
            <person name="Richards S."/>
            <person name="Bandaranaike D."/>
            <person name="Bellair M."/>
            <person name="Blankenburg K."/>
            <person name="Chao H."/>
            <person name="Dinh H."/>
            <person name="Doddapaneni H."/>
            <person name="Dugan-Rocha S."/>
            <person name="Elkadiri S."/>
            <person name="Gnanaolivu R."/>
            <person name="Hernandez B."/>
            <person name="Skinner E."/>
            <person name="Javaid M."/>
            <person name="Lee S."/>
            <person name="Li M."/>
            <person name="Ming W."/>
            <person name="Munidasa M."/>
            <person name="Muniz J."/>
            <person name="Nguyen L."/>
            <person name="Hughes D."/>
            <person name="Osuji N."/>
            <person name="Pu L.-L."/>
            <person name="Puazo M."/>
            <person name="Qu C."/>
            <person name="Quiroz J."/>
            <person name="Raj R."/>
            <person name="Weissenberger G."/>
            <person name="Xin Y."/>
            <person name="Zou X."/>
            <person name="Han Y."/>
            <person name="Worley K."/>
            <person name="Muzny D."/>
            <person name="Gibbs R."/>
        </authorList>
    </citation>
    <scope>NUCLEOTIDE SEQUENCE</scope>
    <source>
        <strain evidence="4">Sampled in the wild</strain>
    </source>
</reference>
<dbReference type="EMBL" id="KZ309035">
    <property type="protein sequence ID" value="KAG8236495.1"/>
    <property type="molecule type" value="Genomic_DNA"/>
</dbReference>
<dbReference type="AlphaFoldDB" id="A0A8K0P5B6"/>
<feature type="compositionally biased region" description="Acidic residues" evidence="2">
    <location>
        <begin position="329"/>
        <end position="343"/>
    </location>
</feature>
<proteinExistence type="predicted"/>
<dbReference type="InterPro" id="IPR012934">
    <property type="entry name" value="Znf_AD"/>
</dbReference>
<keyword evidence="5" id="KW-1185">Reference proteome</keyword>
<dbReference type="Proteomes" id="UP000792457">
    <property type="component" value="Unassembled WGS sequence"/>
</dbReference>